<dbReference type="Proteomes" id="UP001630127">
    <property type="component" value="Unassembled WGS sequence"/>
</dbReference>
<feature type="non-terminal residue" evidence="1">
    <location>
        <position position="1"/>
    </location>
</feature>
<dbReference type="AlphaFoldDB" id="A0ABD3AAG2"/>
<evidence type="ECO:0000313" key="1">
    <source>
        <dbReference type="EMBL" id="KAL3527891.1"/>
    </source>
</evidence>
<keyword evidence="2" id="KW-1185">Reference proteome</keyword>
<protein>
    <submittedName>
        <fullName evidence="1">Uncharacterized protein</fullName>
    </submittedName>
</protein>
<reference evidence="1 2" key="1">
    <citation type="submission" date="2024-11" db="EMBL/GenBank/DDBJ databases">
        <title>A near-complete genome assembly of Cinchona calisaya.</title>
        <authorList>
            <person name="Lian D.C."/>
            <person name="Zhao X.W."/>
            <person name="Wei L."/>
        </authorList>
    </citation>
    <scope>NUCLEOTIDE SEQUENCE [LARGE SCALE GENOMIC DNA]</scope>
    <source>
        <tissue evidence="1">Nenye</tissue>
    </source>
</reference>
<comment type="caution">
    <text evidence="1">The sequence shown here is derived from an EMBL/GenBank/DDBJ whole genome shotgun (WGS) entry which is preliminary data.</text>
</comment>
<gene>
    <name evidence="1" type="ORF">ACH5RR_012547</name>
</gene>
<sequence length="115" mass="12964">VADNPYRALKQPKPQLIVASLETQIETEKTAKENIGSRKIITYPKATREEAPQVDTTLSKGEQRCIEFKDKENEVPLMKVDSIAGKRLTSQREDDSEMDMGVIEWLKAEKNGSLS</sequence>
<dbReference type="EMBL" id="JBJUIK010000005">
    <property type="protein sequence ID" value="KAL3527891.1"/>
    <property type="molecule type" value="Genomic_DNA"/>
</dbReference>
<accession>A0ABD3AAG2</accession>
<name>A0ABD3AAG2_9GENT</name>
<evidence type="ECO:0000313" key="2">
    <source>
        <dbReference type="Proteomes" id="UP001630127"/>
    </source>
</evidence>
<organism evidence="1 2">
    <name type="scientific">Cinchona calisaya</name>
    <dbReference type="NCBI Taxonomy" id="153742"/>
    <lineage>
        <taxon>Eukaryota</taxon>
        <taxon>Viridiplantae</taxon>
        <taxon>Streptophyta</taxon>
        <taxon>Embryophyta</taxon>
        <taxon>Tracheophyta</taxon>
        <taxon>Spermatophyta</taxon>
        <taxon>Magnoliopsida</taxon>
        <taxon>eudicotyledons</taxon>
        <taxon>Gunneridae</taxon>
        <taxon>Pentapetalae</taxon>
        <taxon>asterids</taxon>
        <taxon>lamiids</taxon>
        <taxon>Gentianales</taxon>
        <taxon>Rubiaceae</taxon>
        <taxon>Cinchonoideae</taxon>
        <taxon>Cinchoneae</taxon>
        <taxon>Cinchona</taxon>
    </lineage>
</organism>
<proteinExistence type="predicted"/>